<dbReference type="Proteomes" id="UP001164459">
    <property type="component" value="Chromosome"/>
</dbReference>
<evidence type="ECO:0000313" key="2">
    <source>
        <dbReference type="EMBL" id="WAS90776.1"/>
    </source>
</evidence>
<sequence>MPNTTIIRLPSAACFTLLLAAAVPFAALGATPAEAVCGYVDASDYVQGDAQIDAWYSMLSELKQDFDDVCGDTFCEGDYSNIESLGYRCSVHQASGRIGQCVWMFAASSEEIDPETGEVLAEPHFWRCPTPLAPDTTIEELLAAVAGQSPLYAPLPGSDLSIYDGLVDCL</sequence>
<feature type="chain" id="PRO_5046998312" evidence="1">
    <location>
        <begin position="27"/>
        <end position="170"/>
    </location>
</feature>
<evidence type="ECO:0000256" key="1">
    <source>
        <dbReference type="SAM" id="SignalP"/>
    </source>
</evidence>
<dbReference type="EMBL" id="CP114040">
    <property type="protein sequence ID" value="WAS90776.1"/>
    <property type="molecule type" value="Genomic_DNA"/>
</dbReference>
<protein>
    <submittedName>
        <fullName evidence="2">Uncharacterized protein</fullName>
    </submittedName>
</protein>
<name>A0ABY7GUY3_9BACT</name>
<gene>
    <name evidence="2" type="ORF">O0S08_31700</name>
</gene>
<organism evidence="2 3">
    <name type="scientific">Nannocystis punicea</name>
    <dbReference type="NCBI Taxonomy" id="2995304"/>
    <lineage>
        <taxon>Bacteria</taxon>
        <taxon>Pseudomonadati</taxon>
        <taxon>Myxococcota</taxon>
        <taxon>Polyangia</taxon>
        <taxon>Nannocystales</taxon>
        <taxon>Nannocystaceae</taxon>
        <taxon>Nannocystis</taxon>
    </lineage>
</organism>
<reference evidence="2" key="1">
    <citation type="submission" date="2022-11" db="EMBL/GenBank/DDBJ databases">
        <title>Minimal conservation of predation-associated metabolite biosynthetic gene clusters underscores biosynthetic potential of Myxococcota including descriptions for ten novel species: Archangium lansinium sp. nov., Myxococcus landrumus sp. nov., Nannocystis bai.</title>
        <authorList>
            <person name="Ahearne A."/>
            <person name="Stevens C."/>
            <person name="Dowd S."/>
        </authorList>
    </citation>
    <scope>NUCLEOTIDE SEQUENCE</scope>
    <source>
        <strain evidence="2">Fl3</strain>
    </source>
</reference>
<evidence type="ECO:0000313" key="3">
    <source>
        <dbReference type="Proteomes" id="UP001164459"/>
    </source>
</evidence>
<keyword evidence="1" id="KW-0732">Signal</keyword>
<proteinExistence type="predicted"/>
<keyword evidence="3" id="KW-1185">Reference proteome</keyword>
<dbReference type="RefSeq" id="WP_269033103.1">
    <property type="nucleotide sequence ID" value="NZ_CP114040.1"/>
</dbReference>
<accession>A0ABY7GUY3</accession>
<feature type="signal peptide" evidence="1">
    <location>
        <begin position="1"/>
        <end position="26"/>
    </location>
</feature>